<protein>
    <submittedName>
        <fullName evidence="3">Uncharacterized protein LOC136091097</fullName>
    </submittedName>
</protein>
<proteinExistence type="predicted"/>
<organism evidence="2 3">
    <name type="scientific">Hydra vulgaris</name>
    <name type="common">Hydra</name>
    <name type="synonym">Hydra attenuata</name>
    <dbReference type="NCBI Taxonomy" id="6087"/>
    <lineage>
        <taxon>Eukaryota</taxon>
        <taxon>Metazoa</taxon>
        <taxon>Cnidaria</taxon>
        <taxon>Hydrozoa</taxon>
        <taxon>Hydroidolina</taxon>
        <taxon>Anthoathecata</taxon>
        <taxon>Aplanulata</taxon>
        <taxon>Hydridae</taxon>
        <taxon>Hydra</taxon>
    </lineage>
</organism>
<keyword evidence="1" id="KW-0812">Transmembrane</keyword>
<dbReference type="PANTHER" id="PTHR33053">
    <property type="entry name" value="PROTEIN, PUTATIVE-RELATED"/>
    <property type="match status" value="1"/>
</dbReference>
<name>A0ABM4DI30_HYDVU</name>
<dbReference type="PANTHER" id="PTHR33053:SF9">
    <property type="entry name" value="AGAP000105-PA"/>
    <property type="match status" value="1"/>
</dbReference>
<evidence type="ECO:0000313" key="3">
    <source>
        <dbReference type="RefSeq" id="XP_065674156.1"/>
    </source>
</evidence>
<dbReference type="Proteomes" id="UP001652625">
    <property type="component" value="Chromosome 14"/>
</dbReference>
<accession>A0ABM4DI30</accession>
<evidence type="ECO:0000256" key="1">
    <source>
        <dbReference type="SAM" id="Phobius"/>
    </source>
</evidence>
<gene>
    <name evidence="3" type="primary">LOC136091097</name>
</gene>
<keyword evidence="1" id="KW-1133">Transmembrane helix</keyword>
<dbReference type="RefSeq" id="XP_065674156.1">
    <property type="nucleotide sequence ID" value="XM_065818084.1"/>
</dbReference>
<feature type="transmembrane region" description="Helical" evidence="1">
    <location>
        <begin position="20"/>
        <end position="38"/>
    </location>
</feature>
<sequence length="223" mass="25222">MYKDSSDNQASEPEEDFKENILTIADYLLTFFISFNISHRAMLYLLKLLNKFRVPDVPNSIYLLTKKKSHFKNTDIIKVVKGNFFHFSIIENLKYCIDKGISNVSLIIDFIFNVDGLPLLKSSGLCAWPILLYIPQFKSKFPLPVSVYCGTVKPDFCTTITDLCGELSILKSQGFVYKNVTFVINSIIFTCDAPAEAVLQGIKYHTAKLGCSYCKVEGEAVEH</sequence>
<dbReference type="GeneID" id="136091097"/>
<evidence type="ECO:0000313" key="2">
    <source>
        <dbReference type="Proteomes" id="UP001652625"/>
    </source>
</evidence>
<keyword evidence="1" id="KW-0472">Membrane</keyword>
<reference evidence="3" key="1">
    <citation type="submission" date="2025-08" db="UniProtKB">
        <authorList>
            <consortium name="RefSeq"/>
        </authorList>
    </citation>
    <scope>IDENTIFICATION</scope>
</reference>
<keyword evidence="2" id="KW-1185">Reference proteome</keyword>